<keyword evidence="1" id="KW-1133">Transmembrane helix</keyword>
<accession>A0ABD6AZC2</accession>
<evidence type="ECO:0000256" key="1">
    <source>
        <dbReference type="SAM" id="Phobius"/>
    </source>
</evidence>
<feature type="transmembrane region" description="Helical" evidence="1">
    <location>
        <begin position="193"/>
        <end position="214"/>
    </location>
</feature>
<protein>
    <submittedName>
        <fullName evidence="2">DUF2270 domain-containing protein</fullName>
    </submittedName>
</protein>
<dbReference type="InterPro" id="IPR014470">
    <property type="entry name" value="UCP01500"/>
</dbReference>
<keyword evidence="1" id="KW-0472">Membrane</keyword>
<sequence length="237" mass="26480">MSADATSGEESPTEVDEEVAAEVADDADALLSTLPHYYRGEVSQANNTQSRIDQTTNWAITLLAALLSIAFSSADMPAYLLLVGIAILGIFLVYEIRRYRYFDLHRARVRFFEENVFANALDPTGVEHSEWREELGRDLRYPRFKVSVRETLSRRVKRIYGLLFAVLGVAWLAKIALFSGIEWTEAARVPGVPGVVVVACLGTFYLGLVVIALWPTGRDAKGEIHGEQLGEWKTDRE</sequence>
<dbReference type="Proteomes" id="UP001597187">
    <property type="component" value="Unassembled WGS sequence"/>
</dbReference>
<gene>
    <name evidence="2" type="ORF">ACFSBT_15930</name>
</gene>
<proteinExistence type="predicted"/>
<keyword evidence="3" id="KW-1185">Reference proteome</keyword>
<feature type="transmembrane region" description="Helical" evidence="1">
    <location>
        <begin position="159"/>
        <end position="181"/>
    </location>
</feature>
<evidence type="ECO:0000313" key="2">
    <source>
        <dbReference type="EMBL" id="MFD1514771.1"/>
    </source>
</evidence>
<organism evidence="2 3">
    <name type="scientific">Halomarina rubra</name>
    <dbReference type="NCBI Taxonomy" id="2071873"/>
    <lineage>
        <taxon>Archaea</taxon>
        <taxon>Methanobacteriati</taxon>
        <taxon>Methanobacteriota</taxon>
        <taxon>Stenosarchaea group</taxon>
        <taxon>Halobacteria</taxon>
        <taxon>Halobacteriales</taxon>
        <taxon>Natronomonadaceae</taxon>
        <taxon>Halomarina</taxon>
    </lineage>
</organism>
<dbReference type="EMBL" id="JBHUDC010000008">
    <property type="protein sequence ID" value="MFD1514771.1"/>
    <property type="molecule type" value="Genomic_DNA"/>
</dbReference>
<dbReference type="RefSeq" id="WP_250874708.1">
    <property type="nucleotide sequence ID" value="NZ_JALXFV010000008.1"/>
</dbReference>
<reference evidence="2 3" key="1">
    <citation type="journal article" date="2019" name="Int. J. Syst. Evol. Microbiol.">
        <title>The Global Catalogue of Microorganisms (GCM) 10K type strain sequencing project: providing services to taxonomists for standard genome sequencing and annotation.</title>
        <authorList>
            <consortium name="The Broad Institute Genomics Platform"/>
            <consortium name="The Broad Institute Genome Sequencing Center for Infectious Disease"/>
            <person name="Wu L."/>
            <person name="Ma J."/>
        </authorList>
    </citation>
    <scope>NUCLEOTIDE SEQUENCE [LARGE SCALE GENOMIC DNA]</scope>
    <source>
        <strain evidence="2 3">CGMCC 1.12563</strain>
    </source>
</reference>
<feature type="transmembrane region" description="Helical" evidence="1">
    <location>
        <begin position="78"/>
        <end position="96"/>
    </location>
</feature>
<dbReference type="Pfam" id="PF10028">
    <property type="entry name" value="DUF2270"/>
    <property type="match status" value="1"/>
</dbReference>
<comment type="caution">
    <text evidence="2">The sequence shown here is derived from an EMBL/GenBank/DDBJ whole genome shotgun (WGS) entry which is preliminary data.</text>
</comment>
<feature type="transmembrane region" description="Helical" evidence="1">
    <location>
        <begin position="55"/>
        <end position="72"/>
    </location>
</feature>
<evidence type="ECO:0000313" key="3">
    <source>
        <dbReference type="Proteomes" id="UP001597187"/>
    </source>
</evidence>
<keyword evidence="1" id="KW-0812">Transmembrane</keyword>
<name>A0ABD6AZC2_9EURY</name>
<dbReference type="AlphaFoldDB" id="A0ABD6AZC2"/>
<dbReference type="PIRSF" id="PIRSF015000">
    <property type="entry name" value="UCP01500"/>
    <property type="match status" value="1"/>
</dbReference>